<evidence type="ECO:0000259" key="1">
    <source>
        <dbReference type="Pfam" id="PF14246"/>
    </source>
</evidence>
<dbReference type="InterPro" id="IPR039536">
    <property type="entry name" value="TetR_C_Proteobacteria"/>
</dbReference>
<evidence type="ECO:0000313" key="2">
    <source>
        <dbReference type="EMBL" id="UPT20069.1"/>
    </source>
</evidence>
<feature type="domain" description="Transcriptional regulator TetR C-terminal Proteobacteria type" evidence="1">
    <location>
        <begin position="2"/>
        <end position="70"/>
    </location>
</feature>
<proteinExistence type="predicted"/>
<dbReference type="Pfam" id="PF14246">
    <property type="entry name" value="TetR_C_7"/>
    <property type="match status" value="1"/>
</dbReference>
<accession>A0ABY4KXW6</accession>
<keyword evidence="3" id="KW-1185">Reference proteome</keyword>
<sequence length="83" mass="9235">MLKSIERCLASLHQRSLFQVANPKLSAQQFASMVRVVPSNRTMLLGTTRTMDADDLRSIIDDGVDAFLRAHSMTRPSGERLSS</sequence>
<dbReference type="EMBL" id="CP051627">
    <property type="protein sequence ID" value="UPT20069.1"/>
    <property type="molecule type" value="Genomic_DNA"/>
</dbReference>
<organism evidence="2 3">
    <name type="scientific">Thermobifida alba</name>
    <name type="common">Thermomonospora alba</name>
    <dbReference type="NCBI Taxonomy" id="53522"/>
    <lineage>
        <taxon>Bacteria</taxon>
        <taxon>Bacillati</taxon>
        <taxon>Actinomycetota</taxon>
        <taxon>Actinomycetes</taxon>
        <taxon>Streptosporangiales</taxon>
        <taxon>Nocardiopsidaceae</taxon>
        <taxon>Thermobifida</taxon>
    </lineage>
</organism>
<evidence type="ECO:0000313" key="3">
    <source>
        <dbReference type="Proteomes" id="UP000832041"/>
    </source>
</evidence>
<reference evidence="2 3" key="1">
    <citation type="submission" date="2020-04" db="EMBL/GenBank/DDBJ databases">
        <title>Thermobifida alba genome sequencing and assembly.</title>
        <authorList>
            <person name="Luzics S."/>
            <person name="Horvath B."/>
            <person name="Nagy I."/>
            <person name="Toth A."/>
            <person name="Nagy I."/>
            <person name="Kukolya J."/>
        </authorList>
    </citation>
    <scope>NUCLEOTIDE SEQUENCE [LARGE SCALE GENOMIC DNA]</scope>
    <source>
        <strain evidence="2 3">DSM 43795</strain>
    </source>
</reference>
<dbReference type="RefSeq" id="WP_425265524.1">
    <property type="nucleotide sequence ID" value="NZ_BAABEB010000010.1"/>
</dbReference>
<name>A0ABY4KXW6_THEAE</name>
<gene>
    <name evidence="2" type="ORF">FOF52_03020</name>
</gene>
<dbReference type="Gene3D" id="1.10.357.10">
    <property type="entry name" value="Tetracycline Repressor, domain 2"/>
    <property type="match status" value="1"/>
</dbReference>
<protein>
    <recommendedName>
        <fullName evidence="1">Transcriptional regulator TetR C-terminal Proteobacteria type domain-containing protein</fullName>
    </recommendedName>
</protein>
<dbReference type="Proteomes" id="UP000832041">
    <property type="component" value="Chromosome"/>
</dbReference>